<evidence type="ECO:0000313" key="1">
    <source>
        <dbReference type="EMBL" id="RQO92593.1"/>
    </source>
</evidence>
<proteinExistence type="predicted"/>
<name>A0A3N7F6F4_POPTR</name>
<evidence type="ECO:0000313" key="2">
    <source>
        <dbReference type="Proteomes" id="UP000006729"/>
    </source>
</evidence>
<protein>
    <submittedName>
        <fullName evidence="1">Uncharacterized protein</fullName>
    </submittedName>
</protein>
<dbReference type="InParanoid" id="A0A3N7F6F4"/>
<dbReference type="EMBL" id="CM009296">
    <property type="protein sequence ID" value="RQO92593.1"/>
    <property type="molecule type" value="Genomic_DNA"/>
</dbReference>
<reference evidence="1 2" key="1">
    <citation type="journal article" date="2006" name="Science">
        <title>The genome of black cottonwood, Populus trichocarpa (Torr. &amp; Gray).</title>
        <authorList>
            <person name="Tuskan G.A."/>
            <person name="Difazio S."/>
            <person name="Jansson S."/>
            <person name="Bohlmann J."/>
            <person name="Grigoriev I."/>
            <person name="Hellsten U."/>
            <person name="Putnam N."/>
            <person name="Ralph S."/>
            <person name="Rombauts S."/>
            <person name="Salamov A."/>
            <person name="Schein J."/>
            <person name="Sterck L."/>
            <person name="Aerts A."/>
            <person name="Bhalerao R.R."/>
            <person name="Bhalerao R.P."/>
            <person name="Blaudez D."/>
            <person name="Boerjan W."/>
            <person name="Brun A."/>
            <person name="Brunner A."/>
            <person name="Busov V."/>
            <person name="Campbell M."/>
            <person name="Carlson J."/>
            <person name="Chalot M."/>
            <person name="Chapman J."/>
            <person name="Chen G.L."/>
            <person name="Cooper D."/>
            <person name="Coutinho P.M."/>
            <person name="Couturier J."/>
            <person name="Covert S."/>
            <person name="Cronk Q."/>
            <person name="Cunningham R."/>
            <person name="Davis J."/>
            <person name="Degroeve S."/>
            <person name="Dejardin A."/>
            <person name="Depamphilis C."/>
            <person name="Detter J."/>
            <person name="Dirks B."/>
            <person name="Dubchak I."/>
            <person name="Duplessis S."/>
            <person name="Ehlting J."/>
            <person name="Ellis B."/>
            <person name="Gendler K."/>
            <person name="Goodstein D."/>
            <person name="Gribskov M."/>
            <person name="Grimwood J."/>
            <person name="Groover A."/>
            <person name="Gunter L."/>
            <person name="Hamberger B."/>
            <person name="Heinze B."/>
            <person name="Helariutta Y."/>
            <person name="Henrissat B."/>
            <person name="Holligan D."/>
            <person name="Holt R."/>
            <person name="Huang W."/>
            <person name="Islam-Faridi N."/>
            <person name="Jones S."/>
            <person name="Jones-Rhoades M."/>
            <person name="Jorgensen R."/>
            <person name="Joshi C."/>
            <person name="Kangasjarvi J."/>
            <person name="Karlsson J."/>
            <person name="Kelleher C."/>
            <person name="Kirkpatrick R."/>
            <person name="Kirst M."/>
            <person name="Kohler A."/>
            <person name="Kalluri U."/>
            <person name="Larimer F."/>
            <person name="Leebens-Mack J."/>
            <person name="Leple J.C."/>
            <person name="Locascio P."/>
            <person name="Lou Y."/>
            <person name="Lucas S."/>
            <person name="Martin F."/>
            <person name="Montanini B."/>
            <person name="Napoli C."/>
            <person name="Nelson D.R."/>
            <person name="Nelson C."/>
            <person name="Nieminen K."/>
            <person name="Nilsson O."/>
            <person name="Pereda V."/>
            <person name="Peter G."/>
            <person name="Philippe R."/>
            <person name="Pilate G."/>
            <person name="Poliakov A."/>
            <person name="Razumovskaya J."/>
            <person name="Richardson P."/>
            <person name="Rinaldi C."/>
            <person name="Ritland K."/>
            <person name="Rouze P."/>
            <person name="Ryaboy D."/>
            <person name="Schmutz J."/>
            <person name="Schrader J."/>
            <person name="Segerman B."/>
            <person name="Shin H."/>
            <person name="Siddiqui A."/>
            <person name="Sterky F."/>
            <person name="Terry A."/>
            <person name="Tsai C.J."/>
            <person name="Uberbacher E."/>
            <person name="Unneberg P."/>
            <person name="Vahala J."/>
            <person name="Wall K."/>
            <person name="Wessler S."/>
            <person name="Yang G."/>
            <person name="Yin T."/>
            <person name="Douglas C."/>
            <person name="Marra M."/>
            <person name="Sandberg G."/>
            <person name="Van de Peer Y."/>
            <person name="Rokhsar D."/>
        </authorList>
    </citation>
    <scope>NUCLEOTIDE SEQUENCE [LARGE SCALE GENOMIC DNA]</scope>
    <source>
        <strain evidence="2">cv. Nisqually</strain>
    </source>
</reference>
<sequence>MARSTLEDDFKRNDLPCSTKKTKVGFCLDRLNQRYVQLDAGAVVDKDLAMEA</sequence>
<organism evidence="1 2">
    <name type="scientific">Populus trichocarpa</name>
    <name type="common">Western balsam poplar</name>
    <name type="synonym">Populus balsamifera subsp. trichocarpa</name>
    <dbReference type="NCBI Taxonomy" id="3694"/>
    <lineage>
        <taxon>Eukaryota</taxon>
        <taxon>Viridiplantae</taxon>
        <taxon>Streptophyta</taxon>
        <taxon>Embryophyta</taxon>
        <taxon>Tracheophyta</taxon>
        <taxon>Spermatophyta</taxon>
        <taxon>Magnoliopsida</taxon>
        <taxon>eudicotyledons</taxon>
        <taxon>Gunneridae</taxon>
        <taxon>Pentapetalae</taxon>
        <taxon>rosids</taxon>
        <taxon>fabids</taxon>
        <taxon>Malpighiales</taxon>
        <taxon>Salicaceae</taxon>
        <taxon>Saliceae</taxon>
        <taxon>Populus</taxon>
    </lineage>
</organism>
<dbReference type="AlphaFoldDB" id="A0A3N7F6F4"/>
<accession>A0A3N7F6F4</accession>
<keyword evidence="2" id="KW-1185">Reference proteome</keyword>
<gene>
    <name evidence="1" type="ORF">POPTR_007G062750</name>
</gene>
<dbReference type="Proteomes" id="UP000006729">
    <property type="component" value="Chromosome 7"/>
</dbReference>